<evidence type="ECO:0000256" key="5">
    <source>
        <dbReference type="ARBA" id="ARBA00022801"/>
    </source>
</evidence>
<evidence type="ECO:0000313" key="8">
    <source>
        <dbReference type="EMBL" id="NXA72428.1"/>
    </source>
</evidence>
<dbReference type="GO" id="GO:0035613">
    <property type="term" value="F:RNA stem-loop binding"/>
    <property type="evidence" value="ECO:0007669"/>
    <property type="project" value="TreeGrafter"/>
</dbReference>
<dbReference type="PANTHER" id="PTHR41694:SF3">
    <property type="entry name" value="RNA-DIRECTED DNA POLYMERASE-RELATED"/>
    <property type="match status" value="1"/>
</dbReference>
<dbReference type="Pfam" id="PF00075">
    <property type="entry name" value="RNase_H"/>
    <property type="match status" value="1"/>
</dbReference>
<dbReference type="GO" id="GO:0004523">
    <property type="term" value="F:RNA-DNA hybrid ribonuclease activity"/>
    <property type="evidence" value="ECO:0007669"/>
    <property type="project" value="InterPro"/>
</dbReference>
<evidence type="ECO:0000313" key="9">
    <source>
        <dbReference type="Proteomes" id="UP000558509"/>
    </source>
</evidence>
<keyword evidence="5" id="KW-0378">Hydrolase</keyword>
<feature type="non-terminal residue" evidence="8">
    <location>
        <position position="1"/>
    </location>
</feature>
<keyword evidence="1" id="KW-0808">Transferase</keyword>
<evidence type="ECO:0000259" key="7">
    <source>
        <dbReference type="PROSITE" id="PS50879"/>
    </source>
</evidence>
<keyword evidence="2" id="KW-0548">Nucleotidyltransferase</keyword>
<dbReference type="PANTHER" id="PTHR41694">
    <property type="entry name" value="ENDOGENOUS RETROVIRUS GROUP K MEMBER POL PROTEIN"/>
    <property type="match status" value="1"/>
</dbReference>
<evidence type="ECO:0000256" key="3">
    <source>
        <dbReference type="ARBA" id="ARBA00022722"/>
    </source>
</evidence>
<dbReference type="EMBL" id="VZTB01001579">
    <property type="protein sequence ID" value="NXA72428.1"/>
    <property type="molecule type" value="Genomic_DNA"/>
</dbReference>
<name>A0A7K7Y4R3_THRLU</name>
<evidence type="ECO:0000256" key="1">
    <source>
        <dbReference type="ARBA" id="ARBA00022679"/>
    </source>
</evidence>
<keyword evidence="3" id="KW-0540">Nuclease</keyword>
<reference evidence="8 9" key="1">
    <citation type="submission" date="2019-09" db="EMBL/GenBank/DDBJ databases">
        <title>Bird 10,000 Genomes (B10K) Project - Family phase.</title>
        <authorList>
            <person name="Zhang G."/>
        </authorList>
    </citation>
    <scope>NUCLEOTIDE SEQUENCE [LARGE SCALE GENOMIC DNA]</scope>
    <source>
        <strain evidence="8">B10K-DU-001-68</strain>
        <tissue evidence="8">Muscle</tissue>
    </source>
</reference>
<comment type="caution">
    <text evidence="8">The sequence shown here is derived from an EMBL/GenBank/DDBJ whole genome shotgun (WGS) entry which is preliminary data.</text>
</comment>
<dbReference type="SUPFAM" id="SSF53098">
    <property type="entry name" value="Ribonuclease H-like"/>
    <property type="match status" value="1"/>
</dbReference>
<evidence type="ECO:0000256" key="4">
    <source>
        <dbReference type="ARBA" id="ARBA00022759"/>
    </source>
</evidence>
<dbReference type="PROSITE" id="PS50879">
    <property type="entry name" value="RNASE_H_1"/>
    <property type="match status" value="1"/>
</dbReference>
<dbReference type="InterPro" id="IPR012337">
    <property type="entry name" value="RNaseH-like_sf"/>
</dbReference>
<dbReference type="InterPro" id="IPR002156">
    <property type="entry name" value="RNaseH_domain"/>
</dbReference>
<sequence length="109" mass="12194">KEWDWITLPLQSDTPLADAVTVFTDAGKKSKKAAATWKQGATWCHHLIEGQENDSLQTLELAAVAWAVSRFLGPLNVITDSLYVAGLLQRIEDSTIKEVQNKRLYELLL</sequence>
<feature type="domain" description="RNase H type-1" evidence="7">
    <location>
        <begin position="16"/>
        <end position="109"/>
    </location>
</feature>
<protein>
    <submittedName>
        <fullName evidence="8">POK19 protein</fullName>
    </submittedName>
</protein>
<dbReference type="Gene3D" id="3.30.420.10">
    <property type="entry name" value="Ribonuclease H-like superfamily/Ribonuclease H"/>
    <property type="match status" value="1"/>
</dbReference>
<proteinExistence type="predicted"/>
<dbReference type="InterPro" id="IPR036397">
    <property type="entry name" value="RNaseH_sf"/>
</dbReference>
<dbReference type="Proteomes" id="UP000558509">
    <property type="component" value="Unassembled WGS sequence"/>
</dbReference>
<organism evidence="8 9">
    <name type="scientific">Thryothorus ludovicianus</name>
    <name type="common">Carolina wren</name>
    <name type="synonym">Sylvia ludoviciana</name>
    <dbReference type="NCBI Taxonomy" id="74200"/>
    <lineage>
        <taxon>Eukaryota</taxon>
        <taxon>Metazoa</taxon>
        <taxon>Chordata</taxon>
        <taxon>Craniata</taxon>
        <taxon>Vertebrata</taxon>
        <taxon>Euteleostomi</taxon>
        <taxon>Archelosauria</taxon>
        <taxon>Archosauria</taxon>
        <taxon>Dinosauria</taxon>
        <taxon>Saurischia</taxon>
        <taxon>Theropoda</taxon>
        <taxon>Coelurosauria</taxon>
        <taxon>Aves</taxon>
        <taxon>Neognathae</taxon>
        <taxon>Neoaves</taxon>
        <taxon>Telluraves</taxon>
        <taxon>Australaves</taxon>
        <taxon>Passeriformes</taxon>
        <taxon>Certhiidae</taxon>
        <taxon>Troglodytinae</taxon>
        <taxon>Thryothorus</taxon>
    </lineage>
</organism>
<gene>
    <name evidence="8" type="primary">Ervk19_0</name>
    <name evidence="8" type="ORF">THRLUD_R15283</name>
</gene>
<keyword evidence="4" id="KW-0255">Endonuclease</keyword>
<evidence type="ECO:0000256" key="2">
    <source>
        <dbReference type="ARBA" id="ARBA00022695"/>
    </source>
</evidence>
<feature type="non-terminal residue" evidence="8">
    <location>
        <position position="109"/>
    </location>
</feature>
<accession>A0A7K7Y4R3</accession>
<dbReference type="GO" id="GO:0003964">
    <property type="term" value="F:RNA-directed DNA polymerase activity"/>
    <property type="evidence" value="ECO:0007669"/>
    <property type="project" value="UniProtKB-KW"/>
</dbReference>
<keyword evidence="6" id="KW-0695">RNA-directed DNA polymerase</keyword>
<dbReference type="AlphaFoldDB" id="A0A7K7Y4R3"/>
<evidence type="ECO:0000256" key="6">
    <source>
        <dbReference type="ARBA" id="ARBA00022918"/>
    </source>
</evidence>
<keyword evidence="9" id="KW-1185">Reference proteome</keyword>